<proteinExistence type="predicted"/>
<sequence>MQVFQNEESAFCLHADMAELADALDLGSSVHDVQVQVLLSAFAETLPVAGSVFFDTKVCKRSCRLPKRP</sequence>
<name>A6BCT0_9FIRM</name>
<organism evidence="1 2">
    <name type="scientific">Dorea longicatena DSM 13814</name>
    <dbReference type="NCBI Taxonomy" id="411462"/>
    <lineage>
        <taxon>Bacteria</taxon>
        <taxon>Bacillati</taxon>
        <taxon>Bacillota</taxon>
        <taxon>Clostridia</taxon>
        <taxon>Lachnospirales</taxon>
        <taxon>Lachnospiraceae</taxon>
        <taxon>Dorea</taxon>
    </lineage>
</organism>
<evidence type="ECO:0000313" key="2">
    <source>
        <dbReference type="Proteomes" id="UP000004016"/>
    </source>
</evidence>
<accession>A6BCT0</accession>
<dbReference type="HOGENOM" id="CLU_2769221_0_0_9"/>
<dbReference type="EMBL" id="AAXB02000001">
    <property type="protein sequence ID" value="EDM64247.1"/>
    <property type="molecule type" value="Genomic_DNA"/>
</dbReference>
<reference evidence="1 2" key="1">
    <citation type="submission" date="2007-03" db="EMBL/GenBank/DDBJ databases">
        <authorList>
            <person name="Fulton L."/>
            <person name="Clifton S."/>
            <person name="Fulton B."/>
            <person name="Xu J."/>
            <person name="Minx P."/>
            <person name="Pepin K.H."/>
            <person name="Johnson M."/>
            <person name="Thiruvilangam P."/>
            <person name="Bhonagiri V."/>
            <person name="Nash W.E."/>
            <person name="Mardis E.R."/>
            <person name="Wilson R.K."/>
        </authorList>
    </citation>
    <scope>NUCLEOTIDE SEQUENCE [LARGE SCALE GENOMIC DNA]</scope>
    <source>
        <strain evidence="1 2">DSM 13814</strain>
    </source>
</reference>
<dbReference type="AlphaFoldDB" id="A6BCT0"/>
<evidence type="ECO:0000313" key="1">
    <source>
        <dbReference type="EMBL" id="EDM64247.1"/>
    </source>
</evidence>
<dbReference type="Proteomes" id="UP000004016">
    <property type="component" value="Unassembled WGS sequence"/>
</dbReference>
<gene>
    <name evidence="1" type="ORF">DORLON_00091</name>
</gene>
<comment type="caution">
    <text evidence="1">The sequence shown here is derived from an EMBL/GenBank/DDBJ whole genome shotgun (WGS) entry which is preliminary data.</text>
</comment>
<protein>
    <submittedName>
        <fullName evidence="1">Uncharacterized protein</fullName>
    </submittedName>
</protein>
<reference evidence="1 2" key="2">
    <citation type="submission" date="2007-04" db="EMBL/GenBank/DDBJ databases">
        <title>Draft genome sequence of Dorea longicatena (DSM 13814).</title>
        <authorList>
            <person name="Sudarsanam P."/>
            <person name="Ley R."/>
            <person name="Guruge J."/>
            <person name="Turnbaugh P.J."/>
            <person name="Mahowald M."/>
            <person name="Liep D."/>
            <person name="Gordon J."/>
        </authorList>
    </citation>
    <scope>NUCLEOTIDE SEQUENCE [LARGE SCALE GENOMIC DNA]</scope>
    <source>
        <strain evidence="1 2">DSM 13814</strain>
    </source>
</reference>
<dbReference type="AntiFam" id="ANF00015">
    <property type="entry name" value="tRNA translation"/>
</dbReference>